<reference evidence="2" key="1">
    <citation type="submission" date="2023-05" db="EMBL/GenBank/DDBJ databases">
        <title>Nepenthes gracilis genome sequencing.</title>
        <authorList>
            <person name="Fukushima K."/>
        </authorList>
    </citation>
    <scope>NUCLEOTIDE SEQUENCE</scope>
    <source>
        <strain evidence="2">SING2019-196</strain>
    </source>
</reference>
<organism evidence="2 3">
    <name type="scientific">Nepenthes gracilis</name>
    <name type="common">Slender pitcher plant</name>
    <dbReference type="NCBI Taxonomy" id="150966"/>
    <lineage>
        <taxon>Eukaryota</taxon>
        <taxon>Viridiplantae</taxon>
        <taxon>Streptophyta</taxon>
        <taxon>Embryophyta</taxon>
        <taxon>Tracheophyta</taxon>
        <taxon>Spermatophyta</taxon>
        <taxon>Magnoliopsida</taxon>
        <taxon>eudicotyledons</taxon>
        <taxon>Gunneridae</taxon>
        <taxon>Pentapetalae</taxon>
        <taxon>Caryophyllales</taxon>
        <taxon>Nepenthaceae</taxon>
        <taxon>Nepenthes</taxon>
    </lineage>
</organism>
<evidence type="ECO:0000256" key="1">
    <source>
        <dbReference type="SAM" id="Phobius"/>
    </source>
</evidence>
<dbReference type="Proteomes" id="UP001279734">
    <property type="component" value="Unassembled WGS sequence"/>
</dbReference>
<evidence type="ECO:0000313" key="3">
    <source>
        <dbReference type="Proteomes" id="UP001279734"/>
    </source>
</evidence>
<keyword evidence="1" id="KW-0812">Transmembrane</keyword>
<evidence type="ECO:0000313" key="2">
    <source>
        <dbReference type="EMBL" id="GMH21223.1"/>
    </source>
</evidence>
<gene>
    <name evidence="2" type="ORF">Nepgr_023065</name>
</gene>
<comment type="caution">
    <text evidence="2">The sequence shown here is derived from an EMBL/GenBank/DDBJ whole genome shotgun (WGS) entry which is preliminary data.</text>
</comment>
<accession>A0AAD3XXK0</accession>
<sequence>MVMVSPLFSLVCSSCCCCFVGFLAGDPLLSIIAEFLMFWQQSWAAVGRCIYCLVLLDCCYFGWMRFWLEVAEMLAFGRSILLMDGAPGSQVVVHHMQLDWPMMVGAPLRLMLKLCRMLVAMLKGDVEGLDAGFTVAAGFLHLVWVNCAPSAEMLKLWLMLSEFCFSAGVSDFAMSADFAGFFGALFGWILARCFLTEFAVWCSGSSACSTEQHAAALFKLEKAGMPVCPALKLYPDALQVNGQAGCWHTLLFYDSLLTAVAAGIEYIASDDAVDVMGIG</sequence>
<dbReference type="EMBL" id="BSYO01000023">
    <property type="protein sequence ID" value="GMH21223.1"/>
    <property type="molecule type" value="Genomic_DNA"/>
</dbReference>
<proteinExistence type="predicted"/>
<keyword evidence="3" id="KW-1185">Reference proteome</keyword>
<protein>
    <submittedName>
        <fullName evidence="2">Uncharacterized protein</fullName>
    </submittedName>
</protein>
<keyword evidence="1" id="KW-1133">Transmembrane helix</keyword>
<feature type="transmembrane region" description="Helical" evidence="1">
    <location>
        <begin position="126"/>
        <end position="144"/>
    </location>
</feature>
<keyword evidence="1" id="KW-0472">Membrane</keyword>
<name>A0AAD3XXK0_NEPGR</name>
<feature type="transmembrane region" description="Helical" evidence="1">
    <location>
        <begin position="41"/>
        <end position="63"/>
    </location>
</feature>
<dbReference type="AlphaFoldDB" id="A0AAD3XXK0"/>